<dbReference type="Proteomes" id="UP000240608">
    <property type="component" value="Unassembled WGS sequence"/>
</dbReference>
<dbReference type="InterPro" id="IPR052917">
    <property type="entry name" value="Stress-Dev_Protein"/>
</dbReference>
<comment type="caution">
    <text evidence="2">The sequence shown here is derived from an EMBL/GenBank/DDBJ whole genome shotgun (WGS) entry which is preliminary data.</text>
</comment>
<sequence>MEDQNLNGKEAINKLKTIVKDVNIAMMCTFGQHGHIESRPMGTAGVDDDGTIWFFTNDNSDKIKQIESEHGLCLSYSKPSDNTYASINGKALVVDDKQKEKELWNDLLKAWFPKGLDDPDMTLIKVTPHQAEYWDSNDSKMVVFFKIAKAAITGKQYSTDKDAHGNIKF</sequence>
<dbReference type="PANTHER" id="PTHR34818:SF1">
    <property type="entry name" value="PROTEIN BLI-3"/>
    <property type="match status" value="1"/>
</dbReference>
<proteinExistence type="predicted"/>
<accession>A0A2T4DUV9</accession>
<protein>
    <submittedName>
        <fullName evidence="2">Pyridoxamine 5'-phosphate oxidase</fullName>
    </submittedName>
</protein>
<evidence type="ECO:0000313" key="3">
    <source>
        <dbReference type="Proteomes" id="UP000240608"/>
    </source>
</evidence>
<dbReference type="InterPro" id="IPR012349">
    <property type="entry name" value="Split_barrel_FMN-bd"/>
</dbReference>
<feature type="domain" description="General stress protein FMN-binding split barrel" evidence="1">
    <location>
        <begin position="10"/>
        <end position="157"/>
    </location>
</feature>
<gene>
    <name evidence="2" type="ORF">C9994_02635</name>
</gene>
<organism evidence="2 3">
    <name type="scientific">Marivirga lumbricoides</name>
    <dbReference type="NCBI Taxonomy" id="1046115"/>
    <lineage>
        <taxon>Bacteria</taxon>
        <taxon>Pseudomonadati</taxon>
        <taxon>Bacteroidota</taxon>
        <taxon>Cytophagia</taxon>
        <taxon>Cytophagales</taxon>
        <taxon>Marivirgaceae</taxon>
        <taxon>Marivirga</taxon>
    </lineage>
</organism>
<dbReference type="Gene3D" id="2.30.110.10">
    <property type="entry name" value="Electron Transport, Fmn-binding Protein, Chain A"/>
    <property type="match status" value="1"/>
</dbReference>
<reference evidence="2 3" key="1">
    <citation type="submission" date="2018-03" db="EMBL/GenBank/DDBJ databases">
        <title>Cross-interface Injection: A General Nanoliter Liquid Handling Method Applied to Single Cells Genome Amplification Automated Nanoliter Liquid Handling Applied to Single Cell Multiple Displacement Amplification.</title>
        <authorList>
            <person name="Yun J."/>
            <person name="Xu P."/>
            <person name="Xu J."/>
            <person name="Dai X."/>
            <person name="Wang Y."/>
            <person name="Zheng X."/>
            <person name="Cao C."/>
            <person name="Yi Q."/>
            <person name="Zhu Y."/>
            <person name="Wang L."/>
            <person name="Dong Z."/>
            <person name="Huang Y."/>
            <person name="Huang L."/>
            <person name="Du W."/>
        </authorList>
    </citation>
    <scope>NUCLEOTIDE SEQUENCE [LARGE SCALE GENOMIC DNA]</scope>
    <source>
        <strain evidence="2 3">Z-D1-2</strain>
    </source>
</reference>
<dbReference type="Pfam" id="PF16242">
    <property type="entry name" value="Pyrid_ox_like"/>
    <property type="match status" value="1"/>
</dbReference>
<evidence type="ECO:0000313" key="2">
    <source>
        <dbReference type="EMBL" id="PTB97508.1"/>
    </source>
</evidence>
<dbReference type="AlphaFoldDB" id="A0A2T4DUV9"/>
<dbReference type="PANTHER" id="PTHR34818">
    <property type="entry name" value="PROTEIN BLI-3"/>
    <property type="match status" value="1"/>
</dbReference>
<evidence type="ECO:0000259" key="1">
    <source>
        <dbReference type="Pfam" id="PF16242"/>
    </source>
</evidence>
<name>A0A2T4DUV9_9BACT</name>
<dbReference type="EMBL" id="PYVU01000012">
    <property type="protein sequence ID" value="PTB97508.1"/>
    <property type="molecule type" value="Genomic_DNA"/>
</dbReference>
<dbReference type="SUPFAM" id="SSF50475">
    <property type="entry name" value="FMN-binding split barrel"/>
    <property type="match status" value="1"/>
</dbReference>
<dbReference type="InterPro" id="IPR038725">
    <property type="entry name" value="YdaG_split_barrel_FMN-bd"/>
</dbReference>